<protein>
    <submittedName>
        <fullName evidence="2">Uncharacterized protein</fullName>
    </submittedName>
</protein>
<dbReference type="Proteomes" id="UP001302812">
    <property type="component" value="Unassembled WGS sequence"/>
</dbReference>
<gene>
    <name evidence="2" type="ORF">N656DRAFT_466045</name>
</gene>
<feature type="region of interest" description="Disordered" evidence="1">
    <location>
        <begin position="265"/>
        <end position="301"/>
    </location>
</feature>
<keyword evidence="3" id="KW-1185">Reference proteome</keyword>
<name>A0AAN6QFF5_9PEZI</name>
<dbReference type="EMBL" id="MU853369">
    <property type="protein sequence ID" value="KAK4107779.1"/>
    <property type="molecule type" value="Genomic_DNA"/>
</dbReference>
<dbReference type="RefSeq" id="XP_064665349.1">
    <property type="nucleotide sequence ID" value="XM_064809745.1"/>
</dbReference>
<comment type="caution">
    <text evidence="2">The sequence shown here is derived from an EMBL/GenBank/DDBJ whole genome shotgun (WGS) entry which is preliminary data.</text>
</comment>
<evidence type="ECO:0000313" key="2">
    <source>
        <dbReference type="EMBL" id="KAK4107779.1"/>
    </source>
</evidence>
<evidence type="ECO:0000256" key="1">
    <source>
        <dbReference type="SAM" id="MobiDB-lite"/>
    </source>
</evidence>
<sequence>MAGGRCSTDVLSCSETTLGLDRSVYVGIAHTCMHTLWRGRKQLCTKTISELLPGRIAFKSSGLPTLKPTEGTKKCEIDQQDASAKLLPNKTPTASRMANNTAKEHDGHYQPAPDKTMALTYRDDILSEVKAEAGAMSGFKWPWKDVDEGLDRESELESRFNTYLNVVSSTAMGSGGLPADSSPQDAAGKKSILFSPELTHVRSIEAKLLDFSTTHGTKPGGQKRGPMPIQTPLQRVVYDCGCSGNQCSAQRGLQDDRRRLPLLGAARGRPRSHPIHFPRLPEQAGLAKDGSRRIYRGPSGS</sequence>
<proteinExistence type="predicted"/>
<organism evidence="2 3">
    <name type="scientific">Canariomyces notabilis</name>
    <dbReference type="NCBI Taxonomy" id="2074819"/>
    <lineage>
        <taxon>Eukaryota</taxon>
        <taxon>Fungi</taxon>
        <taxon>Dikarya</taxon>
        <taxon>Ascomycota</taxon>
        <taxon>Pezizomycotina</taxon>
        <taxon>Sordariomycetes</taxon>
        <taxon>Sordariomycetidae</taxon>
        <taxon>Sordariales</taxon>
        <taxon>Chaetomiaceae</taxon>
        <taxon>Canariomyces</taxon>
    </lineage>
</organism>
<dbReference type="GeneID" id="89933869"/>
<accession>A0AAN6QFF5</accession>
<reference evidence="2" key="1">
    <citation type="journal article" date="2023" name="Mol. Phylogenet. Evol.">
        <title>Genome-scale phylogeny and comparative genomics of the fungal order Sordariales.</title>
        <authorList>
            <person name="Hensen N."/>
            <person name="Bonometti L."/>
            <person name="Westerberg I."/>
            <person name="Brannstrom I.O."/>
            <person name="Guillou S."/>
            <person name="Cros-Aarteil S."/>
            <person name="Calhoun S."/>
            <person name="Haridas S."/>
            <person name="Kuo A."/>
            <person name="Mondo S."/>
            <person name="Pangilinan J."/>
            <person name="Riley R."/>
            <person name="LaButti K."/>
            <person name="Andreopoulos B."/>
            <person name="Lipzen A."/>
            <person name="Chen C."/>
            <person name="Yan M."/>
            <person name="Daum C."/>
            <person name="Ng V."/>
            <person name="Clum A."/>
            <person name="Steindorff A."/>
            <person name="Ohm R.A."/>
            <person name="Martin F."/>
            <person name="Silar P."/>
            <person name="Natvig D.O."/>
            <person name="Lalanne C."/>
            <person name="Gautier V."/>
            <person name="Ament-Velasquez S.L."/>
            <person name="Kruys A."/>
            <person name="Hutchinson M.I."/>
            <person name="Powell A.J."/>
            <person name="Barry K."/>
            <person name="Miller A.N."/>
            <person name="Grigoriev I.V."/>
            <person name="Debuchy R."/>
            <person name="Gladieux P."/>
            <person name="Hiltunen Thoren M."/>
            <person name="Johannesson H."/>
        </authorList>
    </citation>
    <scope>NUCLEOTIDE SEQUENCE</scope>
    <source>
        <strain evidence="2">CBS 508.74</strain>
    </source>
</reference>
<reference evidence="2" key="2">
    <citation type="submission" date="2023-05" db="EMBL/GenBank/DDBJ databases">
        <authorList>
            <consortium name="Lawrence Berkeley National Laboratory"/>
            <person name="Steindorff A."/>
            <person name="Hensen N."/>
            <person name="Bonometti L."/>
            <person name="Westerberg I."/>
            <person name="Brannstrom I.O."/>
            <person name="Guillou S."/>
            <person name="Cros-Aarteil S."/>
            <person name="Calhoun S."/>
            <person name="Haridas S."/>
            <person name="Kuo A."/>
            <person name="Mondo S."/>
            <person name="Pangilinan J."/>
            <person name="Riley R."/>
            <person name="Labutti K."/>
            <person name="Andreopoulos B."/>
            <person name="Lipzen A."/>
            <person name="Chen C."/>
            <person name="Yanf M."/>
            <person name="Daum C."/>
            <person name="Ng V."/>
            <person name="Clum A."/>
            <person name="Ohm R."/>
            <person name="Martin F."/>
            <person name="Silar P."/>
            <person name="Natvig D."/>
            <person name="Lalanne C."/>
            <person name="Gautier V."/>
            <person name="Ament-Velasquez S.L."/>
            <person name="Kruys A."/>
            <person name="Hutchinson M.I."/>
            <person name="Powell A.J."/>
            <person name="Barry K."/>
            <person name="Miller A.N."/>
            <person name="Grigoriev I.V."/>
            <person name="Debuchy R."/>
            <person name="Gladieux P."/>
            <person name="Thoren M.H."/>
            <person name="Johannesson H."/>
        </authorList>
    </citation>
    <scope>NUCLEOTIDE SEQUENCE</scope>
    <source>
        <strain evidence="2">CBS 508.74</strain>
    </source>
</reference>
<evidence type="ECO:0000313" key="3">
    <source>
        <dbReference type="Proteomes" id="UP001302812"/>
    </source>
</evidence>
<dbReference type="AlphaFoldDB" id="A0AAN6QFF5"/>